<keyword evidence="2" id="KW-0238">DNA-binding</keyword>
<keyword evidence="1" id="KW-0805">Transcription regulation</keyword>
<dbReference type="AlphaFoldDB" id="A0A6G4QZH6"/>
<dbReference type="SMART" id="SM00354">
    <property type="entry name" value="HTH_LACI"/>
    <property type="match status" value="1"/>
</dbReference>
<dbReference type="GO" id="GO:0000976">
    <property type="term" value="F:transcription cis-regulatory region binding"/>
    <property type="evidence" value="ECO:0007669"/>
    <property type="project" value="TreeGrafter"/>
</dbReference>
<dbReference type="SUPFAM" id="SSF53822">
    <property type="entry name" value="Periplasmic binding protein-like I"/>
    <property type="match status" value="1"/>
</dbReference>
<evidence type="ECO:0000313" key="5">
    <source>
        <dbReference type="EMBL" id="NGM50867.1"/>
    </source>
</evidence>
<evidence type="ECO:0000256" key="2">
    <source>
        <dbReference type="ARBA" id="ARBA00023125"/>
    </source>
</evidence>
<dbReference type="InterPro" id="IPR000843">
    <property type="entry name" value="HTH_LacI"/>
</dbReference>
<accession>A0A6G4QZH6</accession>
<proteinExistence type="predicted"/>
<dbReference type="InterPro" id="IPR028082">
    <property type="entry name" value="Peripla_BP_I"/>
</dbReference>
<evidence type="ECO:0000256" key="1">
    <source>
        <dbReference type="ARBA" id="ARBA00023015"/>
    </source>
</evidence>
<sequence>MTRILPTDASIADVAERCGVSERTVSRVLNGSAAVNARTRAMVQEVIDALGYKPSARARALATGRSNLVGLIHDDPNALVLDPVQRGLTAMLGAQGIELVVHPCRYGSSDLLDDVRGFVQRSRVDGVIVLPPVSELAELHDAIAQTGTPLIAIASVPIAGADMLLPMEREAARDLTRSLIEQGHEDIAFVSGRPAFNSAQQRRLGFLDALDEAGLKPFSITAGDYSFESGLRCATEILDTANRPTAIFAANDFMAAGVLRVAHGLGIVVPDDLSVAGFDDSSIAQVVTPPLTTINRPMRTIAERAAQRLLLHLEGGRPAPSDTTQIPLSVVVRQSTGPRRAC</sequence>
<dbReference type="Pfam" id="PF13377">
    <property type="entry name" value="Peripla_BP_3"/>
    <property type="match status" value="1"/>
</dbReference>
<dbReference type="InterPro" id="IPR046335">
    <property type="entry name" value="LacI/GalR-like_sensor"/>
</dbReference>
<evidence type="ECO:0000259" key="4">
    <source>
        <dbReference type="PROSITE" id="PS50932"/>
    </source>
</evidence>
<dbReference type="PROSITE" id="PS50932">
    <property type="entry name" value="HTH_LACI_2"/>
    <property type="match status" value="1"/>
</dbReference>
<dbReference type="InterPro" id="IPR010982">
    <property type="entry name" value="Lambda_DNA-bd_dom_sf"/>
</dbReference>
<evidence type="ECO:0000256" key="3">
    <source>
        <dbReference type="ARBA" id="ARBA00023163"/>
    </source>
</evidence>
<protein>
    <submittedName>
        <fullName evidence="5">LacI family transcriptional regulator</fullName>
    </submittedName>
</protein>
<dbReference type="RefSeq" id="WP_165259774.1">
    <property type="nucleotide sequence ID" value="NZ_JAAKGT010000006.1"/>
</dbReference>
<dbReference type="CDD" id="cd01545">
    <property type="entry name" value="PBP1_SalR"/>
    <property type="match status" value="1"/>
</dbReference>
<dbReference type="Gene3D" id="1.10.260.40">
    <property type="entry name" value="lambda repressor-like DNA-binding domains"/>
    <property type="match status" value="1"/>
</dbReference>
<gene>
    <name evidence="5" type="ORF">G5B46_14735</name>
</gene>
<keyword evidence="3" id="KW-0804">Transcription</keyword>
<dbReference type="EMBL" id="JAAKGT010000006">
    <property type="protein sequence ID" value="NGM50867.1"/>
    <property type="molecule type" value="Genomic_DNA"/>
</dbReference>
<dbReference type="Gene3D" id="3.40.50.2300">
    <property type="match status" value="2"/>
</dbReference>
<dbReference type="Pfam" id="PF00356">
    <property type="entry name" value="LacI"/>
    <property type="match status" value="1"/>
</dbReference>
<dbReference type="CDD" id="cd01392">
    <property type="entry name" value="HTH_LacI"/>
    <property type="match status" value="1"/>
</dbReference>
<name>A0A6G4QZH6_9CAUL</name>
<reference evidence="5" key="1">
    <citation type="submission" date="2020-02" db="EMBL/GenBank/DDBJ databases">
        <authorList>
            <person name="Gao J."/>
            <person name="Sun J."/>
        </authorList>
    </citation>
    <scope>NUCLEOTIDE SEQUENCE</scope>
    <source>
        <strain evidence="5">602-2</strain>
    </source>
</reference>
<comment type="caution">
    <text evidence="5">The sequence shown here is derived from an EMBL/GenBank/DDBJ whole genome shotgun (WGS) entry which is preliminary data.</text>
</comment>
<dbReference type="PANTHER" id="PTHR30146">
    <property type="entry name" value="LACI-RELATED TRANSCRIPTIONAL REPRESSOR"/>
    <property type="match status" value="1"/>
</dbReference>
<dbReference type="PANTHER" id="PTHR30146:SF153">
    <property type="entry name" value="LACTOSE OPERON REPRESSOR"/>
    <property type="match status" value="1"/>
</dbReference>
<dbReference type="GO" id="GO:0003700">
    <property type="term" value="F:DNA-binding transcription factor activity"/>
    <property type="evidence" value="ECO:0007669"/>
    <property type="project" value="TreeGrafter"/>
</dbReference>
<dbReference type="SUPFAM" id="SSF47413">
    <property type="entry name" value="lambda repressor-like DNA-binding domains"/>
    <property type="match status" value="1"/>
</dbReference>
<feature type="domain" description="HTH lacI-type" evidence="4">
    <location>
        <begin position="9"/>
        <end position="63"/>
    </location>
</feature>
<organism evidence="5">
    <name type="scientific">Caulobacter sp. 602-2</name>
    <dbReference type="NCBI Taxonomy" id="2710887"/>
    <lineage>
        <taxon>Bacteria</taxon>
        <taxon>Pseudomonadati</taxon>
        <taxon>Pseudomonadota</taxon>
        <taxon>Alphaproteobacteria</taxon>
        <taxon>Caulobacterales</taxon>
        <taxon>Caulobacteraceae</taxon>
        <taxon>Caulobacter</taxon>
    </lineage>
</organism>